<sequence length="95" mass="9968">MKCATSASMDRLLARFLQCGTWAACALIGAGLFFDTKALTAGVALFILLPVLRVVVMLAVFARHRNYLYVTIAATVLAVIAAGCLIGLRLGPLAG</sequence>
<dbReference type="Proteomes" id="UP001055111">
    <property type="component" value="Unassembled WGS sequence"/>
</dbReference>
<accession>A0AA37IJE7</accession>
<dbReference type="AlphaFoldDB" id="A0AA37IJE7"/>
<organism evidence="2 3">
    <name type="scientific">Caballeronia novacaledonica</name>
    <dbReference type="NCBI Taxonomy" id="1544861"/>
    <lineage>
        <taxon>Bacteria</taxon>
        <taxon>Pseudomonadati</taxon>
        <taxon>Pseudomonadota</taxon>
        <taxon>Betaproteobacteria</taxon>
        <taxon>Burkholderiales</taxon>
        <taxon>Burkholderiaceae</taxon>
        <taxon>Caballeronia</taxon>
    </lineage>
</organism>
<dbReference type="EMBL" id="BPUS01000037">
    <property type="protein sequence ID" value="GJH30443.1"/>
    <property type="molecule type" value="Genomic_DNA"/>
</dbReference>
<evidence type="ECO:0000313" key="2">
    <source>
        <dbReference type="EMBL" id="GJH30443.1"/>
    </source>
</evidence>
<name>A0AA37IJE7_9BURK</name>
<evidence type="ECO:0000256" key="1">
    <source>
        <dbReference type="SAM" id="Phobius"/>
    </source>
</evidence>
<dbReference type="Pfam" id="PF07843">
    <property type="entry name" value="DUF1634"/>
    <property type="match status" value="1"/>
</dbReference>
<gene>
    <name evidence="2" type="ORF">CBA19CS42_38025</name>
</gene>
<dbReference type="RefSeq" id="WP_238218080.1">
    <property type="nucleotide sequence ID" value="NZ_BPUS01000037.1"/>
</dbReference>
<feature type="transmembrane region" description="Helical" evidence="1">
    <location>
        <begin position="67"/>
        <end position="88"/>
    </location>
</feature>
<keyword evidence="1" id="KW-1133">Transmembrane helix</keyword>
<keyword evidence="1" id="KW-0812">Transmembrane</keyword>
<protein>
    <submittedName>
        <fullName evidence="2">DUF1634 domain-containing protein</fullName>
    </submittedName>
</protein>
<feature type="transmembrane region" description="Helical" evidence="1">
    <location>
        <begin position="39"/>
        <end position="60"/>
    </location>
</feature>
<feature type="transmembrane region" description="Helical" evidence="1">
    <location>
        <begin position="12"/>
        <end position="33"/>
    </location>
</feature>
<proteinExistence type="predicted"/>
<evidence type="ECO:0000313" key="3">
    <source>
        <dbReference type="Proteomes" id="UP001055111"/>
    </source>
</evidence>
<dbReference type="InterPro" id="IPR012861">
    <property type="entry name" value="DUF1634"/>
</dbReference>
<comment type="caution">
    <text evidence="2">The sequence shown here is derived from an EMBL/GenBank/DDBJ whole genome shotgun (WGS) entry which is preliminary data.</text>
</comment>
<reference evidence="2" key="1">
    <citation type="submission" date="2022-09" db="EMBL/GenBank/DDBJ databases">
        <title>Isolation and characterization of 3-chlorobenzoate degrading bacteria from soils in Shizuoka.</title>
        <authorList>
            <person name="Ifat A."/>
            <person name="Ogawa N."/>
            <person name="Kimbara K."/>
            <person name="Moriuchi R."/>
            <person name="Dohra H."/>
            <person name="Shintani M."/>
        </authorList>
    </citation>
    <scope>NUCLEOTIDE SEQUENCE</scope>
    <source>
        <strain evidence="2">19CS4-2</strain>
    </source>
</reference>
<keyword evidence="1" id="KW-0472">Membrane</keyword>